<dbReference type="Gene3D" id="3.40.50.150">
    <property type="entry name" value="Vaccinia Virus protein VP39"/>
    <property type="match status" value="1"/>
</dbReference>
<keyword evidence="3" id="KW-0808">Transferase</keyword>
<dbReference type="Proteomes" id="UP001281614">
    <property type="component" value="Unassembled WGS sequence"/>
</dbReference>
<name>A0AAD9Y688_COLKA</name>
<dbReference type="CDD" id="cd02440">
    <property type="entry name" value="AdoMet_MTases"/>
    <property type="match status" value="1"/>
</dbReference>
<feature type="compositionally biased region" description="Low complexity" evidence="2">
    <location>
        <begin position="9"/>
        <end position="24"/>
    </location>
</feature>
<keyword evidence="4" id="KW-1185">Reference proteome</keyword>
<dbReference type="InterPro" id="IPR029063">
    <property type="entry name" value="SAM-dependent_MTases_sf"/>
</dbReference>
<dbReference type="SUPFAM" id="SSF53335">
    <property type="entry name" value="S-adenosyl-L-methionine-dependent methyltransferases"/>
    <property type="match status" value="1"/>
</dbReference>
<sequence>MWQSQESPATAADTMEADATMTDADGTDMDSVVMDDDIDLDSGYSSSSSIRQASGSLSSSIREYRTIWGRTFQNSNTTDYWAPNDEEHLEGMDITHAYTLLLMNGALFWAPIDTNRPNLKILDIGTGTGIWAIDVADMLPAAEVFGTDISAVQPEFVPPNCTFEIDDVQLDWLWGPDHFDVIHARCLYGGIDDWQHMYDQAFTHLKPGGWFESMEFDIEAYSLIDPAITENPDHVFKRWAKLFWEAGDVTGRTFRVAQKPATPDGEIMMVRCMREAGFVDIVHKKWTVPIGSWASGKKFKEIGGLAYMFMDQSLHGWTLKPLGEILHWEPGRIEELVAEMRAALERPATAAYFE</sequence>
<comment type="similarity">
    <text evidence="1">Belongs to the methyltransferase superfamily. LaeA methyltransferase family.</text>
</comment>
<dbReference type="EMBL" id="VYYT01000377">
    <property type="protein sequence ID" value="KAK2738816.1"/>
    <property type="molecule type" value="Genomic_DNA"/>
</dbReference>
<keyword evidence="3" id="KW-0489">Methyltransferase</keyword>
<accession>A0AAD9Y688</accession>
<dbReference type="GO" id="GO:0008168">
    <property type="term" value="F:methyltransferase activity"/>
    <property type="evidence" value="ECO:0007669"/>
    <property type="project" value="UniProtKB-KW"/>
</dbReference>
<organism evidence="3 4">
    <name type="scientific">Colletotrichum kahawae</name>
    <name type="common">Coffee berry disease fungus</name>
    <dbReference type="NCBI Taxonomy" id="34407"/>
    <lineage>
        <taxon>Eukaryota</taxon>
        <taxon>Fungi</taxon>
        <taxon>Dikarya</taxon>
        <taxon>Ascomycota</taxon>
        <taxon>Pezizomycotina</taxon>
        <taxon>Sordariomycetes</taxon>
        <taxon>Hypocreomycetidae</taxon>
        <taxon>Glomerellales</taxon>
        <taxon>Glomerellaceae</taxon>
        <taxon>Colletotrichum</taxon>
        <taxon>Colletotrichum gloeosporioides species complex</taxon>
    </lineage>
</organism>
<evidence type="ECO:0000256" key="2">
    <source>
        <dbReference type="SAM" id="MobiDB-lite"/>
    </source>
</evidence>
<evidence type="ECO:0000313" key="3">
    <source>
        <dbReference type="EMBL" id="KAK2738816.1"/>
    </source>
</evidence>
<evidence type="ECO:0000256" key="1">
    <source>
        <dbReference type="ARBA" id="ARBA00038158"/>
    </source>
</evidence>
<dbReference type="GO" id="GO:0032259">
    <property type="term" value="P:methylation"/>
    <property type="evidence" value="ECO:0007669"/>
    <property type="project" value="UniProtKB-KW"/>
</dbReference>
<gene>
    <name evidence="3" type="ORF">CKAH01_18744</name>
</gene>
<reference evidence="3" key="1">
    <citation type="submission" date="2023-02" db="EMBL/GenBank/DDBJ databases">
        <title>Colletotrichum kahawae CIFC_Que2 genome sequencing and assembly.</title>
        <authorList>
            <person name="Baroncelli R."/>
        </authorList>
    </citation>
    <scope>NUCLEOTIDE SEQUENCE</scope>
    <source>
        <strain evidence="3">CIFC_Que2</strain>
    </source>
</reference>
<evidence type="ECO:0000313" key="4">
    <source>
        <dbReference type="Proteomes" id="UP001281614"/>
    </source>
</evidence>
<dbReference type="PANTHER" id="PTHR43591:SF10">
    <property type="entry name" value="ABC TRANSMEMBRANE TYPE-1 DOMAIN-CONTAINING PROTEIN-RELATED"/>
    <property type="match status" value="1"/>
</dbReference>
<comment type="caution">
    <text evidence="3">The sequence shown here is derived from an EMBL/GenBank/DDBJ whole genome shotgun (WGS) entry which is preliminary data.</text>
</comment>
<feature type="region of interest" description="Disordered" evidence="2">
    <location>
        <begin position="1"/>
        <end position="30"/>
    </location>
</feature>
<proteinExistence type="inferred from homology"/>
<dbReference type="AlphaFoldDB" id="A0AAD9Y688"/>
<dbReference type="Pfam" id="PF13489">
    <property type="entry name" value="Methyltransf_23"/>
    <property type="match status" value="1"/>
</dbReference>
<dbReference type="PANTHER" id="PTHR43591">
    <property type="entry name" value="METHYLTRANSFERASE"/>
    <property type="match status" value="1"/>
</dbReference>
<protein>
    <submittedName>
        <fullName evidence="3">Methyltransferase domain-containing protein</fullName>
    </submittedName>
</protein>